<dbReference type="Pfam" id="PF00098">
    <property type="entry name" value="zf-CCHC"/>
    <property type="match status" value="2"/>
</dbReference>
<dbReference type="PANTHER" id="PTHR46978:SF1">
    <property type="entry name" value="ZINC KNUCKLE (CCHC-TYPE) FAMILY PROTEIN"/>
    <property type="match status" value="1"/>
</dbReference>
<keyword evidence="1" id="KW-0863">Zinc-finger</keyword>
<feature type="domain" description="CCHC-type" evidence="3">
    <location>
        <begin position="320"/>
        <end position="335"/>
    </location>
</feature>
<keyword evidence="1" id="KW-0862">Zinc</keyword>
<evidence type="ECO:0000256" key="1">
    <source>
        <dbReference type="PROSITE-ProRule" id="PRU00047"/>
    </source>
</evidence>
<dbReference type="PROSITE" id="PS50158">
    <property type="entry name" value="ZF_CCHC"/>
    <property type="match status" value="2"/>
</dbReference>
<dbReference type="AlphaFoldDB" id="A0A7S3G2Q6"/>
<name>A0A7S3G2Q6_9EUKA</name>
<dbReference type="EMBL" id="HBIB01012143">
    <property type="protein sequence ID" value="CAE0245738.1"/>
    <property type="molecule type" value="Transcribed_RNA"/>
</dbReference>
<dbReference type="InterPro" id="IPR001878">
    <property type="entry name" value="Znf_CCHC"/>
</dbReference>
<dbReference type="PANTHER" id="PTHR46978">
    <property type="entry name" value="ZINC KNUCKLE (CCHC-TYPE) FAMILY PROTEIN"/>
    <property type="match status" value="1"/>
</dbReference>
<feature type="compositionally biased region" description="Low complexity" evidence="2">
    <location>
        <begin position="98"/>
        <end position="109"/>
    </location>
</feature>
<organism evidence="4">
    <name type="scientific">Palpitomonas bilix</name>
    <dbReference type="NCBI Taxonomy" id="652834"/>
    <lineage>
        <taxon>Eukaryota</taxon>
        <taxon>Eukaryota incertae sedis</taxon>
    </lineage>
</organism>
<evidence type="ECO:0000259" key="3">
    <source>
        <dbReference type="PROSITE" id="PS50158"/>
    </source>
</evidence>
<evidence type="ECO:0000313" key="4">
    <source>
        <dbReference type="EMBL" id="CAE0245738.1"/>
    </source>
</evidence>
<protein>
    <recommendedName>
        <fullName evidence="3">CCHC-type domain-containing protein</fullName>
    </recommendedName>
</protein>
<feature type="domain" description="CCHC-type" evidence="3">
    <location>
        <begin position="280"/>
        <end position="295"/>
    </location>
</feature>
<dbReference type="InterPro" id="IPR036875">
    <property type="entry name" value="Znf_CCHC_sf"/>
</dbReference>
<accession>A0A7S3G2Q6</accession>
<dbReference type="Gene3D" id="4.10.60.10">
    <property type="entry name" value="Zinc finger, CCHC-type"/>
    <property type="match status" value="2"/>
</dbReference>
<reference evidence="4" key="1">
    <citation type="submission" date="2021-01" db="EMBL/GenBank/DDBJ databases">
        <authorList>
            <person name="Corre E."/>
            <person name="Pelletier E."/>
            <person name="Niang G."/>
            <person name="Scheremetjew M."/>
            <person name="Finn R."/>
            <person name="Kale V."/>
            <person name="Holt S."/>
            <person name="Cochrane G."/>
            <person name="Meng A."/>
            <person name="Brown T."/>
            <person name="Cohen L."/>
        </authorList>
    </citation>
    <scope>NUCLEOTIDE SEQUENCE</scope>
    <source>
        <strain evidence="4">NIES-2562</strain>
    </source>
</reference>
<dbReference type="SMART" id="SM00343">
    <property type="entry name" value="ZnF_C2HC"/>
    <property type="match status" value="4"/>
</dbReference>
<dbReference type="GO" id="GO:0003676">
    <property type="term" value="F:nucleic acid binding"/>
    <property type="evidence" value="ECO:0007669"/>
    <property type="project" value="InterPro"/>
</dbReference>
<sequence>MSSKKDSDSAGFYESLHFFTDDSEASGTDEPGGDYLQRDGKDGSAAAVHEKREKGWDSLAQKGDKRGASEEKANERRGTDGVEEEKGMKELSAQPSAGESSGGSSSESESGSDSEDGGNGSDSDGFSIDMDALLQEYEDKEAEVEKSKTALDRKMEKKEAREKKRKMENALKGYTVDKKPGEVAVNDQDEVVLIEKEEEEAALDDRTARRKAKKERKKKEKLVVAKEKQQTTAEKRKQNDEIVKAALAEQDIAVVDSGLDTVARAAGRYFQQGSSAGVLCYNCGERGHMSRDCTQEEKVRPCMLCGSLEHQRSSCPHEVCYKCRQPGHVARNCTERGFARDACYRCGFRGHPAHLCSYFKTKQDEVCCDHTHLG</sequence>
<feature type="compositionally biased region" description="Basic and acidic residues" evidence="2">
    <location>
        <begin position="36"/>
        <end position="89"/>
    </location>
</feature>
<dbReference type="GO" id="GO:0008270">
    <property type="term" value="F:zinc ion binding"/>
    <property type="evidence" value="ECO:0007669"/>
    <property type="project" value="UniProtKB-KW"/>
</dbReference>
<evidence type="ECO:0000256" key="2">
    <source>
        <dbReference type="SAM" id="MobiDB-lite"/>
    </source>
</evidence>
<dbReference type="SUPFAM" id="SSF57756">
    <property type="entry name" value="Retrovirus zinc finger-like domains"/>
    <property type="match status" value="2"/>
</dbReference>
<gene>
    <name evidence="4" type="ORF">PBIL07802_LOCUS7920</name>
</gene>
<feature type="region of interest" description="Disordered" evidence="2">
    <location>
        <begin position="18"/>
        <end position="166"/>
    </location>
</feature>
<keyword evidence="1" id="KW-0479">Metal-binding</keyword>
<feature type="compositionally biased region" description="Basic and acidic residues" evidence="2">
    <location>
        <begin position="143"/>
        <end position="166"/>
    </location>
</feature>
<proteinExistence type="predicted"/>